<accession>A0AAV5S6L6</accession>
<protein>
    <recommendedName>
        <fullName evidence="2">7TM GPCR serpentine receptor class x (Srx) domain-containing protein</fullName>
    </recommendedName>
</protein>
<keyword evidence="1" id="KW-1133">Transmembrane helix</keyword>
<feature type="transmembrane region" description="Helical" evidence="1">
    <location>
        <begin position="12"/>
        <end position="33"/>
    </location>
</feature>
<comment type="caution">
    <text evidence="3">The sequence shown here is derived from an EMBL/GenBank/DDBJ whole genome shotgun (WGS) entry which is preliminary data.</text>
</comment>
<evidence type="ECO:0000256" key="1">
    <source>
        <dbReference type="SAM" id="Phobius"/>
    </source>
</evidence>
<evidence type="ECO:0000259" key="2">
    <source>
        <dbReference type="Pfam" id="PF10328"/>
    </source>
</evidence>
<reference evidence="3" key="1">
    <citation type="submission" date="2023-10" db="EMBL/GenBank/DDBJ databases">
        <title>Genome assembly of Pristionchus species.</title>
        <authorList>
            <person name="Yoshida K."/>
            <person name="Sommer R.J."/>
        </authorList>
    </citation>
    <scope>NUCLEOTIDE SEQUENCE</scope>
    <source>
        <strain evidence="3">RS0144</strain>
    </source>
</reference>
<dbReference type="Proteomes" id="UP001432027">
    <property type="component" value="Unassembled WGS sequence"/>
</dbReference>
<proteinExistence type="predicted"/>
<dbReference type="SUPFAM" id="SSF81321">
    <property type="entry name" value="Family A G protein-coupled receptor-like"/>
    <property type="match status" value="1"/>
</dbReference>
<keyword evidence="1" id="KW-0812">Transmembrane</keyword>
<feature type="transmembrane region" description="Helical" evidence="1">
    <location>
        <begin position="163"/>
        <end position="186"/>
    </location>
</feature>
<feature type="non-terminal residue" evidence="3">
    <location>
        <position position="1"/>
    </location>
</feature>
<dbReference type="EMBL" id="BTSX01000001">
    <property type="protein sequence ID" value="GMS78461.1"/>
    <property type="molecule type" value="Genomic_DNA"/>
</dbReference>
<organism evidence="3 4">
    <name type="scientific">Pristionchus entomophagus</name>
    <dbReference type="NCBI Taxonomy" id="358040"/>
    <lineage>
        <taxon>Eukaryota</taxon>
        <taxon>Metazoa</taxon>
        <taxon>Ecdysozoa</taxon>
        <taxon>Nematoda</taxon>
        <taxon>Chromadorea</taxon>
        <taxon>Rhabditida</taxon>
        <taxon>Rhabditina</taxon>
        <taxon>Diplogasteromorpha</taxon>
        <taxon>Diplogasteroidea</taxon>
        <taxon>Neodiplogasteridae</taxon>
        <taxon>Pristionchus</taxon>
    </lineage>
</organism>
<dbReference type="InterPro" id="IPR019430">
    <property type="entry name" value="7TM_GPCR_serpentine_rcpt_Srx"/>
</dbReference>
<feature type="non-terminal residue" evidence="3">
    <location>
        <position position="194"/>
    </location>
</feature>
<dbReference type="PANTHER" id="PTHR23017:SF3">
    <property type="entry name" value="G-PROTEIN COUPLED RECEPTORS FAMILY 1 PROFILE DOMAIN-CONTAINING PROTEIN"/>
    <property type="match status" value="1"/>
</dbReference>
<evidence type="ECO:0000313" key="3">
    <source>
        <dbReference type="EMBL" id="GMS78461.1"/>
    </source>
</evidence>
<gene>
    <name evidence="3" type="ORF">PENTCL1PPCAC_636</name>
</gene>
<dbReference type="Gene3D" id="1.20.1070.10">
    <property type="entry name" value="Rhodopsin 7-helix transmembrane proteins"/>
    <property type="match status" value="1"/>
</dbReference>
<dbReference type="Pfam" id="PF10328">
    <property type="entry name" value="7TM_GPCR_Srx"/>
    <property type="match status" value="1"/>
</dbReference>
<sequence length="194" mass="21870">LPKPIDDRIAAGIIFGLGLAGVLLNFTGALLTFRVTALRTSFGRLTAVHCFADGAILVIFTFCAYEDHGSLLSQKIGQVSLYFWFLGLYTHFGIALNRFSLLFLPWIYKEVFQRRTSWLILFNVLICTCHFCVYFGDGCDFYYNAETYFWEYADTPCGKAVAFWLDLSLGCAICITVLLLDIICVVKMRKSASV</sequence>
<dbReference type="AlphaFoldDB" id="A0AAV5S6L6"/>
<feature type="transmembrane region" description="Helical" evidence="1">
    <location>
        <begin position="120"/>
        <end position="143"/>
    </location>
</feature>
<keyword evidence="4" id="KW-1185">Reference proteome</keyword>
<feature type="transmembrane region" description="Helical" evidence="1">
    <location>
        <begin position="45"/>
        <end position="62"/>
    </location>
</feature>
<feature type="domain" description="7TM GPCR serpentine receptor class x (Srx)" evidence="2">
    <location>
        <begin position="17"/>
        <end position="191"/>
    </location>
</feature>
<keyword evidence="1" id="KW-0472">Membrane</keyword>
<dbReference type="PANTHER" id="PTHR23017">
    <property type="entry name" value="SERPENTINE RECEPTOR, CLASS X"/>
    <property type="match status" value="1"/>
</dbReference>
<feature type="transmembrane region" description="Helical" evidence="1">
    <location>
        <begin position="82"/>
        <end position="108"/>
    </location>
</feature>
<evidence type="ECO:0000313" key="4">
    <source>
        <dbReference type="Proteomes" id="UP001432027"/>
    </source>
</evidence>
<name>A0AAV5S6L6_9BILA</name>